<comment type="catalytic activity">
    <reaction evidence="8 9 10">
        <text>D-sedoheptulose 7-phosphate + D-glyceraldehyde 3-phosphate = D-erythrose 4-phosphate + beta-D-fructose 6-phosphate</text>
        <dbReference type="Rhea" id="RHEA:17053"/>
        <dbReference type="ChEBI" id="CHEBI:16897"/>
        <dbReference type="ChEBI" id="CHEBI:57483"/>
        <dbReference type="ChEBI" id="CHEBI:57634"/>
        <dbReference type="ChEBI" id="CHEBI:59776"/>
        <dbReference type="EC" id="2.2.1.2"/>
    </reaction>
</comment>
<dbReference type="InterPro" id="IPR013785">
    <property type="entry name" value="Aldolase_TIM"/>
</dbReference>
<dbReference type="InterPro" id="IPR004730">
    <property type="entry name" value="Transaldolase_1"/>
</dbReference>
<organism evidence="11 12">
    <name type="scientific">Lysobacter niastensis</name>
    <dbReference type="NCBI Taxonomy" id="380629"/>
    <lineage>
        <taxon>Bacteria</taxon>
        <taxon>Pseudomonadati</taxon>
        <taxon>Pseudomonadota</taxon>
        <taxon>Gammaproteobacteria</taxon>
        <taxon>Lysobacterales</taxon>
        <taxon>Lysobacteraceae</taxon>
        <taxon>Lysobacter</taxon>
    </lineage>
</organism>
<keyword evidence="12" id="KW-1185">Reference proteome</keyword>
<comment type="similarity">
    <text evidence="3 9 10">Belongs to the transaldolase family. Type 1 subfamily.</text>
</comment>
<gene>
    <name evidence="9 11" type="primary">tal</name>
    <name evidence="11" type="ORF">IU514_03200</name>
</gene>
<proteinExistence type="inferred from homology"/>
<dbReference type="HAMAP" id="MF_00492">
    <property type="entry name" value="Transaldolase_1"/>
    <property type="match status" value="1"/>
</dbReference>
<dbReference type="RefSeq" id="WP_194929635.1">
    <property type="nucleotide sequence ID" value="NZ_JADLZT010000002.1"/>
</dbReference>
<dbReference type="NCBIfam" id="NF009001">
    <property type="entry name" value="PRK12346.1"/>
    <property type="match status" value="1"/>
</dbReference>
<reference evidence="11 12" key="1">
    <citation type="submission" date="2020-11" db="EMBL/GenBank/DDBJ databases">
        <title>Draft Genome Sequence and Secondary Metabolite Biosynthetic Potential of the Lysobacter niastensis Type strain DSM 18481.</title>
        <authorList>
            <person name="Turrini P."/>
            <person name="Artuso I."/>
            <person name="Tescari M."/>
            <person name="Lugli G.A."/>
            <person name="Frangipani E."/>
            <person name="Ventura M."/>
            <person name="Visca P."/>
        </authorList>
    </citation>
    <scope>NUCLEOTIDE SEQUENCE [LARGE SCALE GENOMIC DNA]</scope>
    <source>
        <strain evidence="11 12">DSM 18481</strain>
    </source>
</reference>
<dbReference type="PANTHER" id="PTHR10683">
    <property type="entry name" value="TRANSALDOLASE"/>
    <property type="match status" value="1"/>
</dbReference>
<comment type="pathway">
    <text evidence="2 9 10">Carbohydrate degradation; pentose phosphate pathway; D-glyceraldehyde 3-phosphate and beta-D-fructose 6-phosphate from D-ribose 5-phosphate and D-xylulose 5-phosphate (non-oxidative stage): step 2/3.</text>
</comment>
<dbReference type="EMBL" id="JADLZT010000002">
    <property type="protein sequence ID" value="MBF6023027.1"/>
    <property type="molecule type" value="Genomic_DNA"/>
</dbReference>
<feature type="active site" description="Schiff-base intermediate with substrate" evidence="9">
    <location>
        <position position="130"/>
    </location>
</feature>
<dbReference type="Gene3D" id="3.20.20.70">
    <property type="entry name" value="Aldolase class I"/>
    <property type="match status" value="1"/>
</dbReference>
<dbReference type="InterPro" id="IPR018225">
    <property type="entry name" value="Transaldolase_AS"/>
</dbReference>
<evidence type="ECO:0000256" key="6">
    <source>
        <dbReference type="ARBA" id="ARBA00023126"/>
    </source>
</evidence>
<evidence type="ECO:0000256" key="2">
    <source>
        <dbReference type="ARBA" id="ARBA00004857"/>
    </source>
</evidence>
<evidence type="ECO:0000313" key="12">
    <source>
        <dbReference type="Proteomes" id="UP001429984"/>
    </source>
</evidence>
<dbReference type="Proteomes" id="UP001429984">
    <property type="component" value="Unassembled WGS sequence"/>
</dbReference>
<dbReference type="InterPro" id="IPR001585">
    <property type="entry name" value="TAL/FSA"/>
</dbReference>
<dbReference type="SUPFAM" id="SSF51569">
    <property type="entry name" value="Aldolase"/>
    <property type="match status" value="1"/>
</dbReference>
<evidence type="ECO:0000256" key="4">
    <source>
        <dbReference type="ARBA" id="ARBA00013151"/>
    </source>
</evidence>
<comment type="caution">
    <text evidence="11">The sequence shown here is derived from an EMBL/GenBank/DDBJ whole genome shotgun (WGS) entry which is preliminary data.</text>
</comment>
<keyword evidence="7 9" id="KW-0704">Schiff base</keyword>
<evidence type="ECO:0000256" key="8">
    <source>
        <dbReference type="ARBA" id="ARBA00048810"/>
    </source>
</evidence>
<keyword evidence="5 9" id="KW-0808">Transferase</keyword>
<evidence type="ECO:0000256" key="10">
    <source>
        <dbReference type="RuleBase" id="RU004155"/>
    </source>
</evidence>
<evidence type="ECO:0000256" key="7">
    <source>
        <dbReference type="ARBA" id="ARBA00023270"/>
    </source>
</evidence>
<evidence type="ECO:0000256" key="9">
    <source>
        <dbReference type="HAMAP-Rule" id="MF_00492"/>
    </source>
</evidence>
<keyword evidence="6 9" id="KW-0570">Pentose shunt</keyword>
<comment type="function">
    <text evidence="1 9 10">Transaldolase is important for the balance of metabolites in the pentose-phosphate pathway.</text>
</comment>
<evidence type="ECO:0000256" key="1">
    <source>
        <dbReference type="ARBA" id="ARBA00003518"/>
    </source>
</evidence>
<dbReference type="GO" id="GO:0004801">
    <property type="term" value="F:transaldolase activity"/>
    <property type="evidence" value="ECO:0007669"/>
    <property type="project" value="UniProtKB-EC"/>
</dbReference>
<dbReference type="PANTHER" id="PTHR10683:SF18">
    <property type="entry name" value="TRANSALDOLASE"/>
    <property type="match status" value="1"/>
</dbReference>
<dbReference type="NCBIfam" id="TIGR00874">
    <property type="entry name" value="talAB"/>
    <property type="match status" value="1"/>
</dbReference>
<dbReference type="PROSITE" id="PS00958">
    <property type="entry name" value="TRANSALDOLASE_2"/>
    <property type="match status" value="1"/>
</dbReference>
<evidence type="ECO:0000256" key="3">
    <source>
        <dbReference type="ARBA" id="ARBA00008012"/>
    </source>
</evidence>
<dbReference type="PROSITE" id="PS01054">
    <property type="entry name" value="TRANSALDOLASE_1"/>
    <property type="match status" value="1"/>
</dbReference>
<keyword evidence="9" id="KW-0963">Cytoplasm</keyword>
<dbReference type="Pfam" id="PF00923">
    <property type="entry name" value="TAL_FSA"/>
    <property type="match status" value="1"/>
</dbReference>
<sequence length="317" mass="34233">MTSQLEQLRALSAVVADTGDIEAIARFQPLDATTNPSLLLKATSLPAYAPLIDAAIAKARGDDLQARVADAGDRLAVAVGAEILKLIPGRVSTEVDARHSFDTAATLTQAHKLVDLYEAEGIGRDRLLIKIASTWEGIRAAEQLEREGVHCNLTLLFSFAQAVACAEAGVFLISPFVGRILDWHLGNDGERPSTPQDDPGVQSVTRIWNHYKRHGFKTVVMGASFRNTAQVLALAGCDRLTISPDLLAELAAQEGDVPRALADSGQRSDALPPLDENAFRWQHNEDPMATDKLADGIRRFAADQRKLEALLAGRMQG</sequence>
<accession>A0ABS0B3Z5</accession>
<dbReference type="EC" id="2.2.1.2" evidence="4 9"/>
<protein>
    <recommendedName>
        <fullName evidence="4 9">Transaldolase</fullName>
        <ecNumber evidence="4 9">2.2.1.2</ecNumber>
    </recommendedName>
</protein>
<evidence type="ECO:0000313" key="11">
    <source>
        <dbReference type="EMBL" id="MBF6023027.1"/>
    </source>
</evidence>
<dbReference type="CDD" id="cd00957">
    <property type="entry name" value="Transaldolase_TalAB"/>
    <property type="match status" value="1"/>
</dbReference>
<name>A0ABS0B3Z5_9GAMM</name>
<evidence type="ECO:0000256" key="5">
    <source>
        <dbReference type="ARBA" id="ARBA00022679"/>
    </source>
</evidence>
<comment type="subcellular location">
    <subcellularLocation>
        <location evidence="9">Cytoplasm</location>
    </subcellularLocation>
</comment>